<dbReference type="AlphaFoldDB" id="A0A9J6PHN7"/>
<evidence type="ECO:0000313" key="2">
    <source>
        <dbReference type="Proteomes" id="UP001055804"/>
    </source>
</evidence>
<protein>
    <submittedName>
        <fullName evidence="1">Uncharacterized protein</fullName>
    </submittedName>
</protein>
<comment type="caution">
    <text evidence="1">The sequence shown here is derived from an EMBL/GenBank/DDBJ whole genome shotgun (WGS) entry which is preliminary data.</text>
</comment>
<reference evidence="1" key="1">
    <citation type="submission" date="2022-06" db="EMBL/GenBank/DDBJ databases">
        <title>Isolation and Genomics of Futiania mangrovii gen. nov., sp. nov., a Rare and Metabolically-versatile member in the Class Alphaproteobacteria.</title>
        <authorList>
            <person name="Liu L."/>
            <person name="Huang W.-C."/>
            <person name="Pan J."/>
            <person name="Li J."/>
            <person name="Huang Y."/>
            <person name="Du H."/>
            <person name="Liu Y."/>
            <person name="Li M."/>
        </authorList>
    </citation>
    <scope>NUCLEOTIDE SEQUENCE</scope>
    <source>
        <strain evidence="1">FT118</strain>
    </source>
</reference>
<name>A0A9J6PHN7_9PROT</name>
<evidence type="ECO:0000313" key="1">
    <source>
        <dbReference type="EMBL" id="MCP1336087.1"/>
    </source>
</evidence>
<dbReference type="EMBL" id="JAMZFT010000001">
    <property type="protein sequence ID" value="MCP1336087.1"/>
    <property type="molecule type" value="Genomic_DNA"/>
</dbReference>
<gene>
    <name evidence="1" type="ORF">NJQ99_06700</name>
</gene>
<keyword evidence="2" id="KW-1185">Reference proteome</keyword>
<accession>A0A9J6PHN7</accession>
<organism evidence="1 2">
    <name type="scientific">Futiania mangrovi</name>
    <dbReference type="NCBI Taxonomy" id="2959716"/>
    <lineage>
        <taxon>Bacteria</taxon>
        <taxon>Pseudomonadati</taxon>
        <taxon>Pseudomonadota</taxon>
        <taxon>Alphaproteobacteria</taxon>
        <taxon>Futianiales</taxon>
        <taxon>Futianiaceae</taxon>
        <taxon>Futiania</taxon>
    </lineage>
</organism>
<sequence>MDGALTFLLFGGGIAVVLLVILRATGTEIGFGVGWDNDGDCGGDGGGGD</sequence>
<proteinExistence type="predicted"/>
<dbReference type="RefSeq" id="WP_269332003.1">
    <property type="nucleotide sequence ID" value="NZ_JAMZFT010000001.1"/>
</dbReference>
<dbReference type="Proteomes" id="UP001055804">
    <property type="component" value="Unassembled WGS sequence"/>
</dbReference>